<dbReference type="RefSeq" id="WP_157557036.1">
    <property type="nucleotide sequence ID" value="NZ_LRAD01000036.1"/>
</dbReference>
<evidence type="ECO:0000256" key="1">
    <source>
        <dbReference type="SAM" id="Phobius"/>
    </source>
</evidence>
<feature type="transmembrane region" description="Helical" evidence="1">
    <location>
        <begin position="12"/>
        <end position="30"/>
    </location>
</feature>
<dbReference type="STRING" id="36807.Mlaev_01748"/>
<dbReference type="PATRIC" id="fig|36807.3.peg.1773"/>
<keyword evidence="3" id="KW-1185">Reference proteome</keyword>
<dbReference type="AlphaFoldDB" id="A0A150HDU6"/>
<name>A0A150HDU6_9MICO</name>
<dbReference type="EMBL" id="LRAD01000036">
    <property type="protein sequence ID" value="KXZ60261.1"/>
    <property type="molecule type" value="Genomic_DNA"/>
</dbReference>
<gene>
    <name evidence="2" type="ORF">Mlaev_01748</name>
</gene>
<evidence type="ECO:0000313" key="2">
    <source>
        <dbReference type="EMBL" id="KXZ60261.1"/>
    </source>
</evidence>
<protein>
    <submittedName>
        <fullName evidence="2">Uncharacterized protein</fullName>
    </submittedName>
</protein>
<organism evidence="2 3">
    <name type="scientific">Microbacterium laevaniformans</name>
    <dbReference type="NCBI Taxonomy" id="36807"/>
    <lineage>
        <taxon>Bacteria</taxon>
        <taxon>Bacillati</taxon>
        <taxon>Actinomycetota</taxon>
        <taxon>Actinomycetes</taxon>
        <taxon>Micrococcales</taxon>
        <taxon>Microbacteriaceae</taxon>
        <taxon>Microbacterium</taxon>
    </lineage>
</organism>
<sequence>MRSSRQDASASHNWAVALPFGVLAVVFFFLGRRPTPDEHDEGNSDGTS</sequence>
<keyword evidence="1" id="KW-0812">Transmembrane</keyword>
<accession>A0A150HDU6</accession>
<dbReference type="Proteomes" id="UP000075357">
    <property type="component" value="Unassembled WGS sequence"/>
</dbReference>
<evidence type="ECO:0000313" key="3">
    <source>
        <dbReference type="Proteomes" id="UP000075357"/>
    </source>
</evidence>
<reference evidence="2 3" key="1">
    <citation type="submission" date="2016-01" db="EMBL/GenBank/DDBJ databases">
        <title>Draft genome sequences of Microbacterium laevaniformans LCDC 91-0039 and the type strain of Microbacterium hominis LCDC 84-209.</title>
        <authorList>
            <person name="Bernier A.-M."/>
            <person name="Bernard K."/>
        </authorList>
    </citation>
    <scope>NUCLEOTIDE SEQUENCE [LARGE SCALE GENOMIC DNA]</scope>
    <source>
        <strain evidence="2 3">LCDC 91-0039</strain>
    </source>
</reference>
<keyword evidence="1" id="KW-1133">Transmembrane helix</keyword>
<comment type="caution">
    <text evidence="2">The sequence shown here is derived from an EMBL/GenBank/DDBJ whole genome shotgun (WGS) entry which is preliminary data.</text>
</comment>
<keyword evidence="1" id="KW-0472">Membrane</keyword>
<proteinExistence type="predicted"/>